<sequence>MENIKDGVSVIICCFNSSWVIEKTLEGLLNQKNINSIDYEIIVVDNCSNDNTDRLVKSVFETYPEIQTKLIYESQPGLIFARNSGIEASRYSYLLFCDDDNILCENYVETAYRILSTNDRIAACGGYGIPYFFNCSKPIWFDEYKKAYATGKQKFDQRYLYGAGCCFNKRALLKLFSLDYKPLLTGRKKTALLAGDDSELTKALISIGYSLCPLDNIYFYHILTSKRLTKQYLINMHIGFGKAALVLDVYDQIIKKKTFSKYVYLSFFIRDVFKTCLWCIFRLKGGLRSQVAYKFYLGKLSSYNLFNFSMLYKQYELLYEAGKEK</sequence>
<gene>
    <name evidence="2" type="ORF">DW228_08130</name>
</gene>
<evidence type="ECO:0000259" key="1">
    <source>
        <dbReference type="Pfam" id="PF00535"/>
    </source>
</evidence>
<dbReference type="InterPro" id="IPR029044">
    <property type="entry name" value="Nucleotide-diphossugar_trans"/>
</dbReference>
<dbReference type="InterPro" id="IPR001173">
    <property type="entry name" value="Glyco_trans_2-like"/>
</dbReference>
<protein>
    <submittedName>
        <fullName evidence="2">Glycosyltransferase family 2 protein</fullName>
    </submittedName>
</protein>
<dbReference type="PANTHER" id="PTHR22916">
    <property type="entry name" value="GLYCOSYLTRANSFERASE"/>
    <property type="match status" value="1"/>
</dbReference>
<feature type="domain" description="Glycosyltransferase 2-like" evidence="1">
    <location>
        <begin position="9"/>
        <end position="156"/>
    </location>
</feature>
<dbReference type="RefSeq" id="WP_032541244.1">
    <property type="nucleotide sequence ID" value="NZ_CP037440.1"/>
</dbReference>
<proteinExistence type="predicted"/>
<keyword evidence="2" id="KW-0808">Transferase</keyword>
<reference evidence="2 3" key="1">
    <citation type="submission" date="2018-08" db="EMBL/GenBank/DDBJ databases">
        <title>A genome reference for cultivated species of the human gut microbiota.</title>
        <authorList>
            <person name="Zou Y."/>
            <person name="Xue W."/>
            <person name="Luo G."/>
        </authorList>
    </citation>
    <scope>NUCLEOTIDE SEQUENCE [LARGE SCALE GENOMIC DNA]</scope>
    <source>
        <strain evidence="2 3">AM18-6</strain>
    </source>
</reference>
<comment type="caution">
    <text evidence="2">The sequence shown here is derived from an EMBL/GenBank/DDBJ whole genome shotgun (WGS) entry which is preliminary data.</text>
</comment>
<dbReference type="Pfam" id="PF00535">
    <property type="entry name" value="Glycos_transf_2"/>
    <property type="match status" value="1"/>
</dbReference>
<dbReference type="SUPFAM" id="SSF53448">
    <property type="entry name" value="Nucleotide-diphospho-sugar transferases"/>
    <property type="match status" value="1"/>
</dbReference>
<dbReference type="Proteomes" id="UP000266644">
    <property type="component" value="Unassembled WGS sequence"/>
</dbReference>
<dbReference type="GO" id="GO:0016758">
    <property type="term" value="F:hexosyltransferase activity"/>
    <property type="evidence" value="ECO:0007669"/>
    <property type="project" value="UniProtKB-ARBA"/>
</dbReference>
<evidence type="ECO:0000313" key="2">
    <source>
        <dbReference type="EMBL" id="RHH12420.1"/>
    </source>
</evidence>
<dbReference type="CDD" id="cd00761">
    <property type="entry name" value="Glyco_tranf_GTA_type"/>
    <property type="match status" value="1"/>
</dbReference>
<dbReference type="Gene3D" id="3.90.550.10">
    <property type="entry name" value="Spore Coat Polysaccharide Biosynthesis Protein SpsA, Chain A"/>
    <property type="match status" value="1"/>
</dbReference>
<organism evidence="2 3">
    <name type="scientific">Bacteroides fragilis</name>
    <dbReference type="NCBI Taxonomy" id="817"/>
    <lineage>
        <taxon>Bacteria</taxon>
        <taxon>Pseudomonadati</taxon>
        <taxon>Bacteroidota</taxon>
        <taxon>Bacteroidia</taxon>
        <taxon>Bacteroidales</taxon>
        <taxon>Bacteroidaceae</taxon>
        <taxon>Bacteroides</taxon>
    </lineage>
</organism>
<dbReference type="EMBL" id="QRJE01000011">
    <property type="protein sequence ID" value="RHH12420.1"/>
    <property type="molecule type" value="Genomic_DNA"/>
</dbReference>
<name>A0A081TKV7_BACFG</name>
<accession>A0A081TKV7</accession>
<evidence type="ECO:0000313" key="3">
    <source>
        <dbReference type="Proteomes" id="UP000266644"/>
    </source>
</evidence>
<dbReference type="AlphaFoldDB" id="A0A081TKV7"/>